<dbReference type="OrthoDB" id="10254258at2759"/>
<protein>
    <submittedName>
        <fullName evidence="4">HD domain-containing protein</fullName>
    </submittedName>
</protein>
<name>A0A1Y3BPQ7_EURMA</name>
<dbReference type="InterPro" id="IPR039356">
    <property type="entry name" value="YfbR/HDDC2"/>
</dbReference>
<keyword evidence="2" id="KW-0378">Hydrolase</keyword>
<proteinExistence type="predicted"/>
<evidence type="ECO:0000313" key="5">
    <source>
        <dbReference type="Proteomes" id="UP000194236"/>
    </source>
</evidence>
<dbReference type="EMBL" id="MUJZ01010689">
    <property type="protein sequence ID" value="OTF82014.1"/>
    <property type="molecule type" value="Genomic_DNA"/>
</dbReference>
<dbReference type="Pfam" id="PF13023">
    <property type="entry name" value="HD_3"/>
    <property type="match status" value="1"/>
</dbReference>
<evidence type="ECO:0000259" key="3">
    <source>
        <dbReference type="Pfam" id="PF13023"/>
    </source>
</evidence>
<evidence type="ECO:0000256" key="2">
    <source>
        <dbReference type="ARBA" id="ARBA00022801"/>
    </source>
</evidence>
<keyword evidence="1" id="KW-0479">Metal-binding</keyword>
<feature type="domain" description="HD" evidence="3">
    <location>
        <begin position="82"/>
        <end position="183"/>
    </location>
</feature>
<sequence length="188" mass="21354">MSQRSVSSIIEPPTKIDDGINASFENIIAEYKSSQEFEKFANDNFSMDEENCNHSEVMECNNVSDVDTAISDRMIEFLCLTGRLKTLPRRGWILNNRGIKNPEPIAGHMYRMAIMSMLFDEDDDDDSMMDSKSNNKLDIGKMIKLSLIHDMAECIVGDITPMDGIDADEKHRNELVAMEKLGKICKFM</sequence>
<dbReference type="GO" id="GO:0005737">
    <property type="term" value="C:cytoplasm"/>
    <property type="evidence" value="ECO:0007669"/>
    <property type="project" value="TreeGrafter"/>
</dbReference>
<evidence type="ECO:0000313" key="4">
    <source>
        <dbReference type="EMBL" id="OTF82014.1"/>
    </source>
</evidence>
<evidence type="ECO:0000256" key="1">
    <source>
        <dbReference type="ARBA" id="ARBA00022723"/>
    </source>
</evidence>
<dbReference type="Gene3D" id="1.10.3210.10">
    <property type="entry name" value="Hypothetical protein af1432"/>
    <property type="match status" value="1"/>
</dbReference>
<dbReference type="InterPro" id="IPR006674">
    <property type="entry name" value="HD_domain"/>
</dbReference>
<reference evidence="4 5" key="1">
    <citation type="submission" date="2017-03" db="EMBL/GenBank/DDBJ databases">
        <title>Genome Survey of Euroglyphus maynei.</title>
        <authorList>
            <person name="Arlian L.G."/>
            <person name="Morgan M.S."/>
            <person name="Rider S.D."/>
        </authorList>
    </citation>
    <scope>NUCLEOTIDE SEQUENCE [LARGE SCALE GENOMIC DNA]</scope>
    <source>
        <strain evidence="4">Arlian Lab</strain>
        <tissue evidence="4">Whole body</tissue>
    </source>
</reference>
<gene>
    <name evidence="4" type="ORF">BLA29_011632</name>
</gene>
<organism evidence="4 5">
    <name type="scientific">Euroglyphus maynei</name>
    <name type="common">Mayne's house dust mite</name>
    <dbReference type="NCBI Taxonomy" id="6958"/>
    <lineage>
        <taxon>Eukaryota</taxon>
        <taxon>Metazoa</taxon>
        <taxon>Ecdysozoa</taxon>
        <taxon>Arthropoda</taxon>
        <taxon>Chelicerata</taxon>
        <taxon>Arachnida</taxon>
        <taxon>Acari</taxon>
        <taxon>Acariformes</taxon>
        <taxon>Sarcoptiformes</taxon>
        <taxon>Astigmata</taxon>
        <taxon>Psoroptidia</taxon>
        <taxon>Analgoidea</taxon>
        <taxon>Pyroglyphidae</taxon>
        <taxon>Pyroglyphinae</taxon>
        <taxon>Euroglyphus</taxon>
    </lineage>
</organism>
<keyword evidence="5" id="KW-1185">Reference proteome</keyword>
<dbReference type="PANTHER" id="PTHR11845:SF13">
    <property type="entry name" value="5'-DEOXYNUCLEOTIDASE HDDC2"/>
    <property type="match status" value="1"/>
</dbReference>
<dbReference type="AlphaFoldDB" id="A0A1Y3BPQ7"/>
<dbReference type="Proteomes" id="UP000194236">
    <property type="component" value="Unassembled WGS sequence"/>
</dbReference>
<dbReference type="PANTHER" id="PTHR11845">
    <property type="entry name" value="5'-DEOXYNUCLEOTIDASE HDDC2"/>
    <property type="match status" value="1"/>
</dbReference>
<dbReference type="SUPFAM" id="SSF109604">
    <property type="entry name" value="HD-domain/PDEase-like"/>
    <property type="match status" value="1"/>
</dbReference>
<accession>A0A1Y3BPQ7</accession>
<dbReference type="GO" id="GO:0002953">
    <property type="term" value="F:5'-deoxynucleotidase activity"/>
    <property type="evidence" value="ECO:0007669"/>
    <property type="project" value="InterPro"/>
</dbReference>
<dbReference type="GO" id="GO:0046872">
    <property type="term" value="F:metal ion binding"/>
    <property type="evidence" value="ECO:0007669"/>
    <property type="project" value="UniProtKB-KW"/>
</dbReference>
<comment type="caution">
    <text evidence="4">The sequence shown here is derived from an EMBL/GenBank/DDBJ whole genome shotgun (WGS) entry which is preliminary data.</text>
</comment>